<reference evidence="13 14" key="1">
    <citation type="submission" date="2019-03" db="EMBL/GenBank/DDBJ databases">
        <title>Genomic Encyclopedia of Archaeal and Bacterial Type Strains, Phase II (KMG-II): from individual species to whole genera.</title>
        <authorList>
            <person name="Goeker M."/>
        </authorList>
    </citation>
    <scope>NUCLEOTIDE SEQUENCE [LARGE SCALE GENOMIC DNA]</scope>
    <source>
        <strain evidence="13 14">DSM 28213</strain>
    </source>
</reference>
<dbReference type="InterPro" id="IPR000531">
    <property type="entry name" value="Beta-barrel_TonB"/>
</dbReference>
<name>A0A4R7ETR8_9FLAO</name>
<sequence>MKTITQPKSKHRFYLLLLILLCSLHTHTLFAQQQIQLKGVVSDNSDILPGVSVTIKGTTQGTLTDVNGVYNLIAKGNDTLVFSYIGYKTAEIPVNNRQTINITLQEDTTLLNEVVINAGYYNVKDRERTGSIARVTAKDIEFQPVVNPLQAIQGRMAGVSITQYSGVPGGGFDIQIRGRNSLRIKGSSIIDGNLPLYIIDGIPIWSGKITDSGFSAAILPMADSNPLNSIDPNNIESIEILKDADATAIYGSRGANGVVLITTKKGKAGKTTFTVSSSTAFSKTASKMKLMNTEQFNQMREEAFANDDITEYPANAYDMNGTWERNRYTDWQKELIGGTAISKNIQLGINGGNEYTRFTLSAGHNEETTVFPTYNGYKRNSFLFNLNHVSKDSKLQINTSTSYSVQSNNLIQTDLTKTSLTLAPNAPALYNEDGTLNWQEGTFDNPLAPMGATYNYDNKNLLLNANIRYNVLPNTFVKLNLGVTNNNFQENTLTPYTTYNPAYNLTSEHSNAQKASFNTNSLIVEPQINWFKDFNNHYKLDILLGGAYLSNTRDSFSIYGTGFISDALLTNIGAANNKIISSITNSKYNYAAVFSRFNFSYRDKYIFNLTARRDGSSRFGDNNRFGNFGAVGTAWVFTEENFLKNNNWLNFGKIRASYGTAGSDNIGDYQYLDTYTLSTTKYGGTVGLNPSRLYNPDFSWEKTTKLETALELGLFNDRIHTSIAWYKNRSSNQLVGIPLPGTTGFSSIQANLDATVENSGWEFTLNTVNLQNTDWYWTTNFNISFPKNKLVSFPDLEGSTYADQFVVGEPTSIRKVYHYEGVNPETGLYQFTDYDNDGKLTPTEDKQMIKEIGVQYYGGVQNTVSYKNISLDFLFQFVKQQGYNYNQAIILPGILRNQPIEVLDHFNLENKNASYSFYSTGVNSEALNNSFLLQESDKAISDASYIRLKNISLSYTLKIPKVKIESLKLYFQGQNLWTITNYFGLDPESGSNYLPPLKTYAFGFQLTF</sequence>
<evidence type="ECO:0000259" key="11">
    <source>
        <dbReference type="Pfam" id="PF00593"/>
    </source>
</evidence>
<dbReference type="NCBIfam" id="TIGR04057">
    <property type="entry name" value="SusC_RagA_signa"/>
    <property type="match status" value="1"/>
</dbReference>
<dbReference type="EMBL" id="SOAG01000031">
    <property type="protein sequence ID" value="TDS52423.1"/>
    <property type="molecule type" value="Genomic_DNA"/>
</dbReference>
<evidence type="ECO:0000256" key="3">
    <source>
        <dbReference type="ARBA" id="ARBA00022452"/>
    </source>
</evidence>
<dbReference type="NCBIfam" id="TIGR04056">
    <property type="entry name" value="OMP_RagA_SusC"/>
    <property type="match status" value="1"/>
</dbReference>
<dbReference type="Gene3D" id="2.170.130.10">
    <property type="entry name" value="TonB-dependent receptor, plug domain"/>
    <property type="match status" value="1"/>
</dbReference>
<dbReference type="InterPro" id="IPR008969">
    <property type="entry name" value="CarboxyPept-like_regulatory"/>
</dbReference>
<evidence type="ECO:0000256" key="1">
    <source>
        <dbReference type="ARBA" id="ARBA00004571"/>
    </source>
</evidence>
<dbReference type="PROSITE" id="PS52016">
    <property type="entry name" value="TONB_DEPENDENT_REC_3"/>
    <property type="match status" value="1"/>
</dbReference>
<dbReference type="Pfam" id="PF00593">
    <property type="entry name" value="TonB_dep_Rec_b-barrel"/>
    <property type="match status" value="1"/>
</dbReference>
<organism evidence="13 14">
    <name type="scientific">Myroides indicus</name>
    <dbReference type="NCBI Taxonomy" id="1323422"/>
    <lineage>
        <taxon>Bacteria</taxon>
        <taxon>Pseudomonadati</taxon>
        <taxon>Bacteroidota</taxon>
        <taxon>Flavobacteriia</taxon>
        <taxon>Flavobacteriales</taxon>
        <taxon>Flavobacteriaceae</taxon>
        <taxon>Myroides</taxon>
    </lineage>
</organism>
<keyword evidence="5 9" id="KW-0798">TonB box</keyword>
<evidence type="ECO:0000256" key="10">
    <source>
        <dbReference type="SAM" id="SignalP"/>
    </source>
</evidence>
<dbReference type="RefSeq" id="WP_133713524.1">
    <property type="nucleotide sequence ID" value="NZ_SOAG01000031.1"/>
</dbReference>
<evidence type="ECO:0000256" key="6">
    <source>
        <dbReference type="ARBA" id="ARBA00023136"/>
    </source>
</evidence>
<evidence type="ECO:0000313" key="13">
    <source>
        <dbReference type="EMBL" id="TDS52423.1"/>
    </source>
</evidence>
<evidence type="ECO:0000256" key="9">
    <source>
        <dbReference type="RuleBase" id="RU003357"/>
    </source>
</evidence>
<evidence type="ECO:0000256" key="7">
    <source>
        <dbReference type="ARBA" id="ARBA00023237"/>
    </source>
</evidence>
<feature type="domain" description="TonB-dependent receptor-like beta-barrel" evidence="11">
    <location>
        <begin position="432"/>
        <end position="976"/>
    </location>
</feature>
<feature type="chain" id="PRO_5020559383" evidence="10">
    <location>
        <begin position="32"/>
        <end position="1008"/>
    </location>
</feature>
<dbReference type="InterPro" id="IPR039426">
    <property type="entry name" value="TonB-dep_rcpt-like"/>
</dbReference>
<dbReference type="InterPro" id="IPR036942">
    <property type="entry name" value="Beta-barrel_TonB_sf"/>
</dbReference>
<gene>
    <name evidence="13" type="ORF">C8P70_13114</name>
</gene>
<dbReference type="SUPFAM" id="SSF56935">
    <property type="entry name" value="Porins"/>
    <property type="match status" value="1"/>
</dbReference>
<dbReference type="Pfam" id="PF07715">
    <property type="entry name" value="Plug"/>
    <property type="match status" value="1"/>
</dbReference>
<keyword evidence="6 8" id="KW-0472">Membrane</keyword>
<keyword evidence="2 8" id="KW-0813">Transport</keyword>
<dbReference type="Proteomes" id="UP000295215">
    <property type="component" value="Unassembled WGS sequence"/>
</dbReference>
<feature type="signal peptide" evidence="10">
    <location>
        <begin position="1"/>
        <end position="31"/>
    </location>
</feature>
<keyword evidence="7 8" id="KW-0998">Cell outer membrane</keyword>
<evidence type="ECO:0000313" key="14">
    <source>
        <dbReference type="Proteomes" id="UP000295215"/>
    </source>
</evidence>
<comment type="subcellular location">
    <subcellularLocation>
        <location evidence="1 8">Cell outer membrane</location>
        <topology evidence="1 8">Multi-pass membrane protein</topology>
    </subcellularLocation>
</comment>
<keyword evidence="4 8" id="KW-0812">Transmembrane</keyword>
<keyword evidence="14" id="KW-1185">Reference proteome</keyword>
<evidence type="ECO:0000256" key="2">
    <source>
        <dbReference type="ARBA" id="ARBA00022448"/>
    </source>
</evidence>
<evidence type="ECO:0000259" key="12">
    <source>
        <dbReference type="Pfam" id="PF07715"/>
    </source>
</evidence>
<proteinExistence type="inferred from homology"/>
<dbReference type="InterPro" id="IPR023996">
    <property type="entry name" value="TonB-dep_OMP_SusC/RagA"/>
</dbReference>
<dbReference type="OrthoDB" id="9768177at2"/>
<protein>
    <submittedName>
        <fullName evidence="13">TonB-linked SusC/RagA family outer membrane protein</fullName>
    </submittedName>
</protein>
<feature type="domain" description="TonB-dependent receptor plug" evidence="12">
    <location>
        <begin position="126"/>
        <end position="258"/>
    </location>
</feature>
<dbReference type="Gene3D" id="2.40.170.20">
    <property type="entry name" value="TonB-dependent receptor, beta-barrel domain"/>
    <property type="match status" value="1"/>
</dbReference>
<dbReference type="Gene3D" id="2.60.40.1120">
    <property type="entry name" value="Carboxypeptidase-like, regulatory domain"/>
    <property type="match status" value="1"/>
</dbReference>
<comment type="similarity">
    <text evidence="8 9">Belongs to the TonB-dependent receptor family.</text>
</comment>
<dbReference type="InterPro" id="IPR023997">
    <property type="entry name" value="TonB-dep_OMP_SusC/RagA_CS"/>
</dbReference>
<dbReference type="InterPro" id="IPR012910">
    <property type="entry name" value="Plug_dom"/>
</dbReference>
<evidence type="ECO:0000256" key="5">
    <source>
        <dbReference type="ARBA" id="ARBA00023077"/>
    </source>
</evidence>
<dbReference type="InterPro" id="IPR037066">
    <property type="entry name" value="Plug_dom_sf"/>
</dbReference>
<dbReference type="GO" id="GO:0009279">
    <property type="term" value="C:cell outer membrane"/>
    <property type="evidence" value="ECO:0007669"/>
    <property type="project" value="UniProtKB-SubCell"/>
</dbReference>
<keyword evidence="3 8" id="KW-1134">Transmembrane beta strand</keyword>
<evidence type="ECO:0000256" key="8">
    <source>
        <dbReference type="PROSITE-ProRule" id="PRU01360"/>
    </source>
</evidence>
<comment type="caution">
    <text evidence="13">The sequence shown here is derived from an EMBL/GenBank/DDBJ whole genome shotgun (WGS) entry which is preliminary data.</text>
</comment>
<evidence type="ECO:0000256" key="4">
    <source>
        <dbReference type="ARBA" id="ARBA00022692"/>
    </source>
</evidence>
<dbReference type="AlphaFoldDB" id="A0A4R7ETR8"/>
<keyword evidence="10" id="KW-0732">Signal</keyword>
<dbReference type="Pfam" id="PF13715">
    <property type="entry name" value="CarbopepD_reg_2"/>
    <property type="match status" value="1"/>
</dbReference>
<accession>A0A4R7ETR8</accession>
<dbReference type="SUPFAM" id="SSF49464">
    <property type="entry name" value="Carboxypeptidase regulatory domain-like"/>
    <property type="match status" value="1"/>
</dbReference>